<name>A0ABZ0IBM7_9GAMM</name>
<feature type="transmembrane region" description="Helical" evidence="1">
    <location>
        <begin position="190"/>
        <end position="211"/>
    </location>
</feature>
<accession>A0ABZ0IBM7</accession>
<keyword evidence="3" id="KW-1185">Reference proteome</keyword>
<dbReference type="Proteomes" id="UP001626549">
    <property type="component" value="Chromosome"/>
</dbReference>
<feature type="transmembrane region" description="Helical" evidence="1">
    <location>
        <begin position="223"/>
        <end position="250"/>
    </location>
</feature>
<keyword evidence="1" id="KW-1133">Transmembrane helix</keyword>
<feature type="transmembrane region" description="Helical" evidence="1">
    <location>
        <begin position="270"/>
        <end position="301"/>
    </location>
</feature>
<evidence type="ECO:0000313" key="3">
    <source>
        <dbReference type="Proteomes" id="UP001626549"/>
    </source>
</evidence>
<keyword evidence="1" id="KW-0472">Membrane</keyword>
<proteinExistence type="predicted"/>
<sequence>MIFSLALATAILTPIIVGSSIVAAMAGSSKHWATVLGQGFLFGFCLCALLLLLGTVALGNFNTPLVYGVMLVLGALSTYVVLRRQQRRFSDANTPSATFVGSQEGSLGTWILCALFVGLSIVHITLASIDAALRPVFPWDAWNSWFPMTLQYYQADTLSAPVDTMKGQAHLPTINLIEIWILKATGPASLAFQILWPAALTALWLVVFGFMRESCCSLALSAFAAYVVVSMPLVSTHAALAGYAGLWLSLATTIAFFEVSRLLASGSGRWSAFLAVVVAMVLKTSGIVVAFSCFAAFLIFYPWNARSISTRKLAGGAAVIVGLAVVSVLVDISYITAITSRLSRDAAWLGTANFNQVSLALSAIANSVFISINWGIAPAIVVAAIAWGIGREKHPASSIILAQSLIYLSVSAFYFAVVVTPTGINQTGFSRAAIAAFPALLAAGLLQFNRPAKQL</sequence>
<feature type="transmembrane region" description="Helical" evidence="1">
    <location>
        <begin position="429"/>
        <end position="448"/>
    </location>
</feature>
<feature type="transmembrane region" description="Helical" evidence="1">
    <location>
        <begin position="107"/>
        <end position="129"/>
    </location>
</feature>
<organism evidence="2 3">
    <name type="scientific">Congregibacter brevis</name>
    <dbReference type="NCBI Taxonomy" id="3081201"/>
    <lineage>
        <taxon>Bacteria</taxon>
        <taxon>Pseudomonadati</taxon>
        <taxon>Pseudomonadota</taxon>
        <taxon>Gammaproteobacteria</taxon>
        <taxon>Cellvibrionales</taxon>
        <taxon>Halieaceae</taxon>
        <taxon>Congregibacter</taxon>
    </lineage>
</organism>
<feature type="transmembrane region" description="Helical" evidence="1">
    <location>
        <begin position="39"/>
        <end position="59"/>
    </location>
</feature>
<feature type="transmembrane region" description="Helical" evidence="1">
    <location>
        <begin position="65"/>
        <end position="82"/>
    </location>
</feature>
<evidence type="ECO:0000256" key="1">
    <source>
        <dbReference type="SAM" id="Phobius"/>
    </source>
</evidence>
<keyword evidence="1" id="KW-0812">Transmembrane</keyword>
<dbReference type="EMBL" id="CP136865">
    <property type="protein sequence ID" value="WOJ96924.1"/>
    <property type="molecule type" value="Genomic_DNA"/>
</dbReference>
<gene>
    <name evidence="2" type="ORF">R0137_17030</name>
</gene>
<reference evidence="2 3" key="1">
    <citation type="submission" date="2023-10" db="EMBL/GenBank/DDBJ databases">
        <title>Two novel species belonging to the OM43/NOR5 clade.</title>
        <authorList>
            <person name="Park M."/>
        </authorList>
    </citation>
    <scope>NUCLEOTIDE SEQUENCE [LARGE SCALE GENOMIC DNA]</scope>
    <source>
        <strain evidence="2 3">IMCC45268</strain>
    </source>
</reference>
<dbReference type="RefSeq" id="WP_407327611.1">
    <property type="nucleotide sequence ID" value="NZ_CP136865.1"/>
</dbReference>
<feature type="transmembrane region" description="Helical" evidence="1">
    <location>
        <begin position="357"/>
        <end position="387"/>
    </location>
</feature>
<evidence type="ECO:0000313" key="2">
    <source>
        <dbReference type="EMBL" id="WOJ96924.1"/>
    </source>
</evidence>
<feature type="transmembrane region" description="Helical" evidence="1">
    <location>
        <begin position="313"/>
        <end position="337"/>
    </location>
</feature>
<protein>
    <recommendedName>
        <fullName evidence="4">Glycosyltransferase RgtA/B/C/D-like domain-containing protein</fullName>
    </recommendedName>
</protein>
<feature type="transmembrane region" description="Helical" evidence="1">
    <location>
        <begin position="6"/>
        <end position="27"/>
    </location>
</feature>
<evidence type="ECO:0008006" key="4">
    <source>
        <dbReference type="Google" id="ProtNLM"/>
    </source>
</evidence>
<feature type="transmembrane region" description="Helical" evidence="1">
    <location>
        <begin position="399"/>
        <end position="417"/>
    </location>
</feature>